<gene>
    <name evidence="2" type="ORF">Tsubulata_027531</name>
</gene>
<reference evidence="2" key="1">
    <citation type="submission" date="2022-02" db="EMBL/GenBank/DDBJ databases">
        <authorList>
            <person name="Henning P.M."/>
            <person name="McCubbin A.G."/>
            <person name="Shore J.S."/>
        </authorList>
    </citation>
    <scope>NUCLEOTIDE SEQUENCE</scope>
    <source>
        <strain evidence="2">F60SS</strain>
        <tissue evidence="2">Leaves</tissue>
    </source>
</reference>
<dbReference type="AlphaFoldDB" id="A0A9Q0JDD6"/>
<dbReference type="EMBL" id="JAKUCV010004063">
    <property type="protein sequence ID" value="KAJ4836610.1"/>
    <property type="molecule type" value="Genomic_DNA"/>
</dbReference>
<evidence type="ECO:0000313" key="2">
    <source>
        <dbReference type="EMBL" id="KAJ4836610.1"/>
    </source>
</evidence>
<protein>
    <submittedName>
        <fullName evidence="2">Uncharacterized protein</fullName>
    </submittedName>
</protein>
<feature type="compositionally biased region" description="Basic and acidic residues" evidence="1">
    <location>
        <begin position="90"/>
        <end position="103"/>
    </location>
</feature>
<name>A0A9Q0JDD6_9ROSI</name>
<accession>A0A9Q0JDD6</accession>
<evidence type="ECO:0000256" key="1">
    <source>
        <dbReference type="SAM" id="MobiDB-lite"/>
    </source>
</evidence>
<comment type="caution">
    <text evidence="2">The sequence shown here is derived from an EMBL/GenBank/DDBJ whole genome shotgun (WGS) entry which is preliminary data.</text>
</comment>
<feature type="region of interest" description="Disordered" evidence="1">
    <location>
        <begin position="72"/>
        <end position="106"/>
    </location>
</feature>
<dbReference type="Proteomes" id="UP001141552">
    <property type="component" value="Unassembled WGS sequence"/>
</dbReference>
<sequence length="141" mass="15995">MASILIVTGELSFCQLGTWKIYDVDRPGCFVYFHPRIKPSFFKAAHDIRAKKRQMAEERRLAEELSEQRRAARLVGRGEVTGTSSARSRAAGEEKHGEEEDRGGVWVWPAARSGASSLGARRKWLEERGCRRRDDSGEEED</sequence>
<keyword evidence="3" id="KW-1185">Reference proteome</keyword>
<proteinExistence type="predicted"/>
<reference evidence="2" key="2">
    <citation type="journal article" date="2023" name="Plants (Basel)">
        <title>Annotation of the Turnera subulata (Passifloraceae) Draft Genome Reveals the S-Locus Evolved after the Divergence of Turneroideae from Passifloroideae in a Stepwise Manner.</title>
        <authorList>
            <person name="Henning P.M."/>
            <person name="Roalson E.H."/>
            <person name="Mir W."/>
            <person name="McCubbin A.G."/>
            <person name="Shore J.S."/>
        </authorList>
    </citation>
    <scope>NUCLEOTIDE SEQUENCE</scope>
    <source>
        <strain evidence="2">F60SS</strain>
    </source>
</reference>
<evidence type="ECO:0000313" key="3">
    <source>
        <dbReference type="Proteomes" id="UP001141552"/>
    </source>
</evidence>
<organism evidence="2 3">
    <name type="scientific">Turnera subulata</name>
    <dbReference type="NCBI Taxonomy" id="218843"/>
    <lineage>
        <taxon>Eukaryota</taxon>
        <taxon>Viridiplantae</taxon>
        <taxon>Streptophyta</taxon>
        <taxon>Embryophyta</taxon>
        <taxon>Tracheophyta</taxon>
        <taxon>Spermatophyta</taxon>
        <taxon>Magnoliopsida</taxon>
        <taxon>eudicotyledons</taxon>
        <taxon>Gunneridae</taxon>
        <taxon>Pentapetalae</taxon>
        <taxon>rosids</taxon>
        <taxon>fabids</taxon>
        <taxon>Malpighiales</taxon>
        <taxon>Passifloraceae</taxon>
        <taxon>Turnera</taxon>
    </lineage>
</organism>